<evidence type="ECO:0000313" key="1">
    <source>
        <dbReference type="EMBL" id="MEA5139045.1"/>
    </source>
</evidence>
<proteinExistence type="predicted"/>
<evidence type="ECO:0000313" key="2">
    <source>
        <dbReference type="Proteomes" id="UP001302949"/>
    </source>
</evidence>
<reference evidence="1 2" key="1">
    <citation type="submission" date="2023-12" db="EMBL/GenBank/DDBJ databases">
        <title>Novel species of the genus Arcicella isolated from rivers.</title>
        <authorList>
            <person name="Lu H."/>
        </authorList>
    </citation>
    <scope>NUCLEOTIDE SEQUENCE [LARGE SCALE GENOMIC DNA]</scope>
    <source>
        <strain evidence="1 2">KCTC 23307</strain>
    </source>
</reference>
<organism evidence="1 2">
    <name type="scientific">Arcicella rigui</name>
    <dbReference type="NCBI Taxonomy" id="797020"/>
    <lineage>
        <taxon>Bacteria</taxon>
        <taxon>Pseudomonadati</taxon>
        <taxon>Bacteroidota</taxon>
        <taxon>Cytophagia</taxon>
        <taxon>Cytophagales</taxon>
        <taxon>Flectobacillaceae</taxon>
        <taxon>Arcicella</taxon>
    </lineage>
</organism>
<sequence>MKISILLFSVLTFLSFRLCGQTRTIVGRVYTEDLETLPGVWIQISDTLRIGETDIEGRFKIKISHDIDKLIFRAVGMEATTLQIDNSCDTIEVLMMYHGTYDFISPKKIDRLRLRRFKKLPKLHLQLYQKGDFSTKTTCYSQIFESFKAYFDKIKKDKKNRHSN</sequence>
<keyword evidence="2" id="KW-1185">Reference proteome</keyword>
<evidence type="ECO:0008006" key="3">
    <source>
        <dbReference type="Google" id="ProtNLM"/>
    </source>
</evidence>
<dbReference type="RefSeq" id="WP_323296206.1">
    <property type="nucleotide sequence ID" value="NZ_JAYFUM010000008.1"/>
</dbReference>
<accession>A0ABU5Q869</accession>
<dbReference type="InterPro" id="IPR008969">
    <property type="entry name" value="CarboxyPept-like_regulatory"/>
</dbReference>
<name>A0ABU5Q869_9BACT</name>
<dbReference type="EMBL" id="JAYFUM010000008">
    <property type="protein sequence ID" value="MEA5139045.1"/>
    <property type="molecule type" value="Genomic_DNA"/>
</dbReference>
<dbReference type="SUPFAM" id="SSF49464">
    <property type="entry name" value="Carboxypeptidase regulatory domain-like"/>
    <property type="match status" value="1"/>
</dbReference>
<gene>
    <name evidence="1" type="ORF">VB248_07865</name>
</gene>
<comment type="caution">
    <text evidence="1">The sequence shown here is derived from an EMBL/GenBank/DDBJ whole genome shotgun (WGS) entry which is preliminary data.</text>
</comment>
<dbReference type="Proteomes" id="UP001302949">
    <property type="component" value="Unassembled WGS sequence"/>
</dbReference>
<protein>
    <recommendedName>
        <fullName evidence="3">Carboxypeptidase-like regulatory domain-containing protein</fullName>
    </recommendedName>
</protein>